<feature type="domain" description="Condensation" evidence="1">
    <location>
        <begin position="11"/>
        <end position="432"/>
    </location>
</feature>
<dbReference type="RefSeq" id="WP_055466111.1">
    <property type="nucleotide sequence ID" value="NZ_LKHS01000009.1"/>
</dbReference>
<reference evidence="2 3" key="1">
    <citation type="submission" date="2015-08" db="EMBL/GenBank/DDBJ databases">
        <title>Antibacterial properties of a collection of Vibrionaceae strains.</title>
        <authorList>
            <person name="Giubergia S."/>
        </authorList>
    </citation>
    <scope>NUCLEOTIDE SEQUENCE [LARGE SCALE GENOMIC DNA]</scope>
    <source>
        <strain evidence="2 3">S0821</strain>
    </source>
</reference>
<dbReference type="InterPro" id="IPR001242">
    <property type="entry name" value="Condensation_dom"/>
</dbReference>
<dbReference type="InterPro" id="IPR023213">
    <property type="entry name" value="CAT-like_dom_sf"/>
</dbReference>
<dbReference type="GO" id="GO:0044550">
    <property type="term" value="P:secondary metabolite biosynthetic process"/>
    <property type="evidence" value="ECO:0007669"/>
    <property type="project" value="TreeGrafter"/>
</dbReference>
<dbReference type="Gene3D" id="3.30.559.30">
    <property type="entry name" value="Nonribosomal peptide synthetase, condensation domain"/>
    <property type="match status" value="1"/>
</dbReference>
<gene>
    <name evidence="2" type="ORF">AMR76_11175</name>
</gene>
<name>A0A0Q2R108_VIBFU</name>
<dbReference type="Proteomes" id="UP000051221">
    <property type="component" value="Unassembled WGS sequence"/>
</dbReference>
<accession>A0A0Q2R108</accession>
<dbReference type="AlphaFoldDB" id="A0A0Q2R108"/>
<dbReference type="Gene3D" id="3.30.559.10">
    <property type="entry name" value="Chloramphenicol acetyltransferase-like domain"/>
    <property type="match status" value="1"/>
</dbReference>
<dbReference type="GO" id="GO:0043041">
    <property type="term" value="P:amino acid activation for nonribosomal peptide biosynthetic process"/>
    <property type="evidence" value="ECO:0007669"/>
    <property type="project" value="TreeGrafter"/>
</dbReference>
<keyword evidence="3" id="KW-1185">Reference proteome</keyword>
<organism evidence="2 3">
    <name type="scientific">Vibrio furnissii</name>
    <dbReference type="NCBI Taxonomy" id="29494"/>
    <lineage>
        <taxon>Bacteria</taxon>
        <taxon>Pseudomonadati</taxon>
        <taxon>Pseudomonadota</taxon>
        <taxon>Gammaproteobacteria</taxon>
        <taxon>Vibrionales</taxon>
        <taxon>Vibrionaceae</taxon>
        <taxon>Vibrio</taxon>
    </lineage>
</organism>
<dbReference type="PANTHER" id="PTHR45527:SF1">
    <property type="entry name" value="FATTY ACID SYNTHASE"/>
    <property type="match status" value="1"/>
</dbReference>
<dbReference type="InParanoid" id="A0A0Q2R108"/>
<dbReference type="Pfam" id="PF00668">
    <property type="entry name" value="Condensation"/>
    <property type="match status" value="1"/>
</dbReference>
<proteinExistence type="predicted"/>
<comment type="caution">
    <text evidence="2">The sequence shown here is derived from an EMBL/GenBank/DDBJ whole genome shotgun (WGS) entry which is preliminary data.</text>
</comment>
<dbReference type="PANTHER" id="PTHR45527">
    <property type="entry name" value="NONRIBOSOMAL PEPTIDE SYNTHETASE"/>
    <property type="match status" value="1"/>
</dbReference>
<dbReference type="GO" id="GO:0031177">
    <property type="term" value="F:phosphopantetheine binding"/>
    <property type="evidence" value="ECO:0007669"/>
    <property type="project" value="TreeGrafter"/>
</dbReference>
<evidence type="ECO:0000313" key="3">
    <source>
        <dbReference type="Proteomes" id="UP000051221"/>
    </source>
</evidence>
<dbReference type="SUPFAM" id="SSF52777">
    <property type="entry name" value="CoA-dependent acyltransferases"/>
    <property type="match status" value="2"/>
</dbReference>
<dbReference type="GO" id="GO:0005737">
    <property type="term" value="C:cytoplasm"/>
    <property type="evidence" value="ECO:0007669"/>
    <property type="project" value="TreeGrafter"/>
</dbReference>
<evidence type="ECO:0000313" key="2">
    <source>
        <dbReference type="EMBL" id="KQH85837.1"/>
    </source>
</evidence>
<dbReference type="EMBL" id="LKHS01000009">
    <property type="protein sequence ID" value="KQH85837.1"/>
    <property type="molecule type" value="Genomic_DNA"/>
</dbReference>
<dbReference type="GO" id="GO:0003824">
    <property type="term" value="F:catalytic activity"/>
    <property type="evidence" value="ECO:0007669"/>
    <property type="project" value="InterPro"/>
</dbReference>
<evidence type="ECO:0000259" key="1">
    <source>
        <dbReference type="Pfam" id="PF00668"/>
    </source>
</evidence>
<protein>
    <submittedName>
        <fullName evidence="2">Condensation protein</fullName>
    </submittedName>
</protein>
<sequence length="449" mass="51082">MSVTGSALHWMPLTLPQLDFWEEFSLHPDEPLSTVAHYIELKGTVNEAALCRAIAQTAQETDVLALRFRLDDDGKTPLQAHDPARIPQVEIKDLRSSAQPLADAKALMDGDVHARLNLLRDPLSAQWLIKLSDNHYLWYIRAHHIVMDGFGMTLFEQRCATLYQHYLERTDAGKPFNAFVSFLDEEQSYQASTRYQQDKAFWRDYLSNPAQLTVLNKEDDYGDETLHVAHELTPAMSHDIRQLAHQVTMGWPDLLVTLSGLYMHRYLADAYLGQGNAMPLWIPFMSRWGSVGAYMPALLVNILPLYVQVAEDTSLRDYLTQTGKTLRQLYARGRYRVEQIARDQGVTENSRYFFSPFVNVLPFDPPQFAGCQVKHHVITSGPADGFNLTFRGQTNADGLVLSLDADSAAHPHDEFDQHAQRVMTFMQQVLDERYLDQPISALYDAIDHA</sequence>